<feature type="transmembrane region" description="Helical" evidence="13">
    <location>
        <begin position="90"/>
        <end position="109"/>
    </location>
</feature>
<keyword evidence="10 13" id="KW-0472">Membrane</keyword>
<keyword evidence="7 13" id="KW-1133">Transmembrane helix</keyword>
<keyword evidence="11" id="KW-1207">Sterol metabolism</keyword>
<comment type="similarity">
    <text evidence="2">Belongs to the ERG28 family.</text>
</comment>
<dbReference type="Pfam" id="PF03694">
    <property type="entry name" value="Erg28"/>
    <property type="match status" value="1"/>
</dbReference>
<keyword evidence="6" id="KW-0752">Steroid biosynthesis</keyword>
<dbReference type="EMBL" id="JAPDMZ010000291">
    <property type="protein sequence ID" value="KAK0544294.1"/>
    <property type="molecule type" value="Genomic_DNA"/>
</dbReference>
<keyword evidence="3" id="KW-0444">Lipid biosynthesis</keyword>
<evidence type="ECO:0000256" key="10">
    <source>
        <dbReference type="ARBA" id="ARBA00023136"/>
    </source>
</evidence>
<keyword evidence="12" id="KW-0753">Steroid metabolism</keyword>
<keyword evidence="9" id="KW-0443">Lipid metabolism</keyword>
<organism evidence="14 15">
    <name type="scientific">Tilletia horrida</name>
    <dbReference type="NCBI Taxonomy" id="155126"/>
    <lineage>
        <taxon>Eukaryota</taxon>
        <taxon>Fungi</taxon>
        <taxon>Dikarya</taxon>
        <taxon>Basidiomycota</taxon>
        <taxon>Ustilaginomycotina</taxon>
        <taxon>Exobasidiomycetes</taxon>
        <taxon>Tilletiales</taxon>
        <taxon>Tilletiaceae</taxon>
        <taxon>Tilletia</taxon>
    </lineage>
</organism>
<feature type="transmembrane region" description="Helical" evidence="13">
    <location>
        <begin position="20"/>
        <end position="39"/>
    </location>
</feature>
<evidence type="ECO:0000256" key="6">
    <source>
        <dbReference type="ARBA" id="ARBA00022955"/>
    </source>
</evidence>
<gene>
    <name evidence="14" type="primary">ERG28</name>
    <name evidence="14" type="ORF">OC846_006124</name>
</gene>
<comment type="subcellular location">
    <subcellularLocation>
        <location evidence="1">Endoplasmic reticulum membrane</location>
        <topology evidence="1">Multi-pass membrane protein</topology>
    </subcellularLocation>
</comment>
<name>A0AAN6JVB8_9BASI</name>
<dbReference type="GO" id="GO:0030674">
    <property type="term" value="F:protein-macromolecule adaptor activity"/>
    <property type="evidence" value="ECO:0007669"/>
    <property type="project" value="TreeGrafter"/>
</dbReference>
<evidence type="ECO:0000256" key="1">
    <source>
        <dbReference type="ARBA" id="ARBA00004477"/>
    </source>
</evidence>
<evidence type="ECO:0000256" key="8">
    <source>
        <dbReference type="ARBA" id="ARBA00023011"/>
    </source>
</evidence>
<dbReference type="PANTHER" id="PTHR15451">
    <property type="entry name" value="ERGOSTEROL BIOSYNTHETIC PROTEIN 28-RELATED"/>
    <property type="match status" value="1"/>
</dbReference>
<evidence type="ECO:0000256" key="3">
    <source>
        <dbReference type="ARBA" id="ARBA00022516"/>
    </source>
</evidence>
<dbReference type="GO" id="GO:0016126">
    <property type="term" value="P:sterol biosynthetic process"/>
    <property type="evidence" value="ECO:0007669"/>
    <property type="project" value="UniProtKB-KW"/>
</dbReference>
<evidence type="ECO:0000256" key="4">
    <source>
        <dbReference type="ARBA" id="ARBA00022692"/>
    </source>
</evidence>
<evidence type="ECO:0000256" key="7">
    <source>
        <dbReference type="ARBA" id="ARBA00022989"/>
    </source>
</evidence>
<keyword evidence="5" id="KW-0256">Endoplasmic reticulum</keyword>
<keyword evidence="4 13" id="KW-0812">Transmembrane</keyword>
<evidence type="ECO:0000313" key="14">
    <source>
        <dbReference type="EMBL" id="KAK0544294.1"/>
    </source>
</evidence>
<sequence length="141" mass="15624">MAVSSSSAASWVPDGNLPKWLLFVSVLAIFNCVSNYLDYNFSRKVYARAPLSQAQVTPLSARTFGVWNFTSALIRTYCAYNMHSRPVYELCMWSYVIALAHFGSEVAVYKTAKMSAGIISPFIVASVSLGAMVLQYKHYIG</sequence>
<evidence type="ECO:0000256" key="9">
    <source>
        <dbReference type="ARBA" id="ARBA00023098"/>
    </source>
</evidence>
<comment type="caution">
    <text evidence="14">The sequence shown here is derived from an EMBL/GenBank/DDBJ whole genome shotgun (WGS) entry which is preliminary data.</text>
</comment>
<evidence type="ECO:0000313" key="15">
    <source>
        <dbReference type="Proteomes" id="UP001176517"/>
    </source>
</evidence>
<dbReference type="InterPro" id="IPR005352">
    <property type="entry name" value="Erg28"/>
</dbReference>
<accession>A0AAN6JVB8</accession>
<evidence type="ECO:0000256" key="5">
    <source>
        <dbReference type="ARBA" id="ARBA00022824"/>
    </source>
</evidence>
<dbReference type="AlphaFoldDB" id="A0AAN6JVB8"/>
<keyword evidence="8" id="KW-0756">Sterol biosynthesis</keyword>
<feature type="transmembrane region" description="Helical" evidence="13">
    <location>
        <begin position="115"/>
        <end position="134"/>
    </location>
</feature>
<keyword evidence="15" id="KW-1185">Reference proteome</keyword>
<evidence type="ECO:0000256" key="11">
    <source>
        <dbReference type="ARBA" id="ARBA00023166"/>
    </source>
</evidence>
<protein>
    <submittedName>
        <fullName evidence="14">Ergosterol biosynthesis protein</fullName>
    </submittedName>
</protein>
<evidence type="ECO:0000256" key="2">
    <source>
        <dbReference type="ARBA" id="ARBA00005377"/>
    </source>
</evidence>
<proteinExistence type="inferred from homology"/>
<dbReference type="Proteomes" id="UP001176517">
    <property type="component" value="Unassembled WGS sequence"/>
</dbReference>
<reference evidence="14" key="1">
    <citation type="journal article" date="2023" name="PhytoFront">
        <title>Draft Genome Resources of Seven Strains of Tilletia horrida, Causal Agent of Kernel Smut of Rice.</title>
        <authorList>
            <person name="Khanal S."/>
            <person name="Antony Babu S."/>
            <person name="Zhou X.G."/>
        </authorList>
    </citation>
    <scope>NUCLEOTIDE SEQUENCE</scope>
    <source>
        <strain evidence="14">TX6</strain>
    </source>
</reference>
<dbReference type="PANTHER" id="PTHR15451:SF19">
    <property type="entry name" value="ERGOSTEROL BIOSYNTHETIC PROTEIN 28 HOMOLOG"/>
    <property type="match status" value="1"/>
</dbReference>
<dbReference type="GO" id="GO:0005789">
    <property type="term" value="C:endoplasmic reticulum membrane"/>
    <property type="evidence" value="ECO:0007669"/>
    <property type="project" value="UniProtKB-SubCell"/>
</dbReference>
<evidence type="ECO:0000256" key="13">
    <source>
        <dbReference type="SAM" id="Phobius"/>
    </source>
</evidence>
<evidence type="ECO:0000256" key="12">
    <source>
        <dbReference type="ARBA" id="ARBA00023221"/>
    </source>
</evidence>